<evidence type="ECO:0000313" key="4">
    <source>
        <dbReference type="Proteomes" id="UP000679779"/>
    </source>
</evidence>
<organism evidence="3 4">
    <name type="scientific">Paenibacillus albilobatus</name>
    <dbReference type="NCBI Taxonomy" id="2716884"/>
    <lineage>
        <taxon>Bacteria</taxon>
        <taxon>Bacillati</taxon>
        <taxon>Bacillota</taxon>
        <taxon>Bacilli</taxon>
        <taxon>Bacillales</taxon>
        <taxon>Paenibacillaceae</taxon>
        <taxon>Paenibacillus</taxon>
    </lineage>
</organism>
<dbReference type="Proteomes" id="UP000679779">
    <property type="component" value="Unassembled WGS sequence"/>
</dbReference>
<dbReference type="PANTHER" id="PTHR43649">
    <property type="entry name" value="ARABINOSE-BINDING PROTEIN-RELATED"/>
    <property type="match status" value="1"/>
</dbReference>
<comment type="caution">
    <text evidence="3">The sequence shown here is derived from an EMBL/GenBank/DDBJ whole genome shotgun (WGS) entry which is preliminary data.</text>
</comment>
<dbReference type="InterPro" id="IPR050490">
    <property type="entry name" value="Bact_solute-bd_prot1"/>
</dbReference>
<accession>A0A919XPD3</accession>
<evidence type="ECO:0000256" key="2">
    <source>
        <dbReference type="SAM" id="SignalP"/>
    </source>
</evidence>
<dbReference type="Gene3D" id="3.40.190.10">
    <property type="entry name" value="Periplasmic binding protein-like II"/>
    <property type="match status" value="2"/>
</dbReference>
<protein>
    <recommendedName>
        <fullName evidence="5">Extracellular solute-binding protein</fullName>
    </recommendedName>
</protein>
<name>A0A919XPD3_9BACL</name>
<dbReference type="EMBL" id="BORQ01000008">
    <property type="protein sequence ID" value="GIO34085.1"/>
    <property type="molecule type" value="Genomic_DNA"/>
</dbReference>
<keyword evidence="1 2" id="KW-0732">Signal</keyword>
<reference evidence="3" key="1">
    <citation type="submission" date="2021-03" db="EMBL/GenBank/DDBJ databases">
        <title>Antimicrobial resistance genes in bacteria isolated from Japanese honey, and their potential for conferring macrolide and lincosamide resistance in the American foulbrood pathogen Paenibacillus larvae.</title>
        <authorList>
            <person name="Okamoto M."/>
            <person name="Kumagai M."/>
            <person name="Kanamori H."/>
            <person name="Takamatsu D."/>
        </authorList>
    </citation>
    <scope>NUCLEOTIDE SEQUENCE</scope>
    <source>
        <strain evidence="3">J2TS6</strain>
    </source>
</reference>
<sequence>MFRFKATILAWMAVFLAVGGAGCGSGEPLDPDAKPHPDAGEHLDISIAFWDIGRAFEKNDAVLQKIESDFNISIKPVQVSYADYEEKFKIWAASGRFPDLFAHSLVSDSPGIYADWIKQRLIRPLPDDLTPYPNVYRVAQIPDTLALRRNKKLYMLPRIAYPTNDLWMLERVVFVRKDWMNKLGFSDPANFDEFSNMMKAFTNNDPDGNGQHDTVGLTAASLDYLSWVFSPTFPQFAASKWVQENNRWIPYYASPKMNAVAAQFRELYANGGLDPNFFLVKEADALERFTQGQAGALAYKATPQSLSKMVRMWDKYHPGKDFYDSVKILRLWPAEDGNRYYYVASTYWTESYFSAKVDDRKMDRILRLYDYLLSPEGKMLMKYGIEGKDYENRDGQIVITRPREETGEYVSLQKLYPSTEIFGNLASWGLEQSYRLDPINKDNYGEKNIRACLEEMRWLLNNARATPFMYSIISLSTDNKDKLSAAIHPMEDLTKAVLGSGDPVKLWQDNVKYYNQIGLPEAIREVNDKLAAR</sequence>
<evidence type="ECO:0000313" key="3">
    <source>
        <dbReference type="EMBL" id="GIO34085.1"/>
    </source>
</evidence>
<gene>
    <name evidence="3" type="ORF">J2TS6_52260</name>
</gene>
<dbReference type="SUPFAM" id="SSF53850">
    <property type="entry name" value="Periplasmic binding protein-like II"/>
    <property type="match status" value="1"/>
</dbReference>
<feature type="signal peptide" evidence="2">
    <location>
        <begin position="1"/>
        <end position="20"/>
    </location>
</feature>
<proteinExistence type="predicted"/>
<feature type="chain" id="PRO_5039435750" description="Extracellular solute-binding protein" evidence="2">
    <location>
        <begin position="21"/>
        <end position="533"/>
    </location>
</feature>
<dbReference type="AlphaFoldDB" id="A0A919XPD3"/>
<keyword evidence="4" id="KW-1185">Reference proteome</keyword>
<evidence type="ECO:0000256" key="1">
    <source>
        <dbReference type="ARBA" id="ARBA00022729"/>
    </source>
</evidence>
<dbReference type="PROSITE" id="PS51257">
    <property type="entry name" value="PROKAR_LIPOPROTEIN"/>
    <property type="match status" value="1"/>
</dbReference>
<dbReference type="PANTHER" id="PTHR43649:SF33">
    <property type="entry name" value="POLYGALACTURONAN_RHAMNOGALACTURONAN-BINDING PROTEIN YTCQ"/>
    <property type="match status" value="1"/>
</dbReference>
<evidence type="ECO:0008006" key="5">
    <source>
        <dbReference type="Google" id="ProtNLM"/>
    </source>
</evidence>
<dbReference type="RefSeq" id="WP_160043417.1">
    <property type="nucleotide sequence ID" value="NZ_BORQ01000008.1"/>
</dbReference>